<name>T1EMK9_HELRO</name>
<dbReference type="FunFam" id="2.130.10.10:FF:000298">
    <property type="entry name" value="Intraflagellar transport 80 homolog (Chlamydomonas)"/>
    <property type="match status" value="1"/>
</dbReference>
<dbReference type="EMBL" id="KB095913">
    <property type="protein sequence ID" value="ESO09780.1"/>
    <property type="molecule type" value="Genomic_DNA"/>
</dbReference>
<dbReference type="AlphaFoldDB" id="T1EMK9"/>
<dbReference type="Pfam" id="PF23387">
    <property type="entry name" value="TPR_IFT80_172"/>
    <property type="match status" value="1"/>
</dbReference>
<reference evidence="8 10" key="2">
    <citation type="journal article" date="2013" name="Nature">
        <title>Insights into bilaterian evolution from three spiralian genomes.</title>
        <authorList>
            <person name="Simakov O."/>
            <person name="Marletaz F."/>
            <person name="Cho S.J."/>
            <person name="Edsinger-Gonzales E."/>
            <person name="Havlak P."/>
            <person name="Hellsten U."/>
            <person name="Kuo D.H."/>
            <person name="Larsson T."/>
            <person name="Lv J."/>
            <person name="Arendt D."/>
            <person name="Savage R."/>
            <person name="Osoegawa K."/>
            <person name="de Jong P."/>
            <person name="Grimwood J."/>
            <person name="Chapman J.A."/>
            <person name="Shapiro H."/>
            <person name="Aerts A."/>
            <person name="Otillar R.P."/>
            <person name="Terry A.Y."/>
            <person name="Boore J.L."/>
            <person name="Grigoriev I.V."/>
            <person name="Lindberg D.R."/>
            <person name="Seaver E.C."/>
            <person name="Weisblat D.A."/>
            <person name="Putnam N.H."/>
            <person name="Rokhsar D.S."/>
        </authorList>
    </citation>
    <scope>NUCLEOTIDE SEQUENCE</scope>
</reference>
<dbReference type="InterPro" id="IPR056456">
    <property type="entry name" value="Beta-prop_IFT80_2nd"/>
</dbReference>
<feature type="domain" description="Anaphase-promoting complex subunit 4-like WD40" evidence="5">
    <location>
        <begin position="75"/>
        <end position="158"/>
    </location>
</feature>
<dbReference type="GO" id="GO:0030992">
    <property type="term" value="C:intraciliary transport particle B"/>
    <property type="evidence" value="ECO:0000318"/>
    <property type="project" value="GO_Central"/>
</dbReference>
<feature type="domain" description="IFT80 second beta-propeller" evidence="6">
    <location>
        <begin position="304"/>
        <end position="580"/>
    </location>
</feature>
<evidence type="ECO:0000256" key="1">
    <source>
        <dbReference type="ARBA" id="ARBA00004138"/>
    </source>
</evidence>
<dbReference type="InParanoid" id="T1EMK9"/>
<dbReference type="Proteomes" id="UP000015101">
    <property type="component" value="Unassembled WGS sequence"/>
</dbReference>
<feature type="repeat" description="WD" evidence="4">
    <location>
        <begin position="185"/>
        <end position="217"/>
    </location>
</feature>
<evidence type="ECO:0000259" key="7">
    <source>
        <dbReference type="Pfam" id="PF23387"/>
    </source>
</evidence>
<evidence type="ECO:0000313" key="8">
    <source>
        <dbReference type="EMBL" id="ESO09780.1"/>
    </source>
</evidence>
<dbReference type="CTD" id="20197809"/>
<dbReference type="PANTHER" id="PTHR24098">
    <property type="entry name" value="OUTER SEGMENT 5"/>
    <property type="match status" value="1"/>
</dbReference>
<dbReference type="Pfam" id="PF12894">
    <property type="entry name" value="ANAPC4_WD40"/>
    <property type="match status" value="1"/>
</dbReference>
<keyword evidence="3" id="KW-0966">Cell projection</keyword>
<dbReference type="KEGG" id="hro:HELRODRAFT_158228"/>
<dbReference type="Gene3D" id="2.130.10.10">
    <property type="entry name" value="YVTN repeat-like/Quinoprotein amine dehydrogenase"/>
    <property type="match status" value="2"/>
</dbReference>
<dbReference type="EMBL" id="AMQM01009050">
    <property type="status" value="NOT_ANNOTATED_CDS"/>
    <property type="molecule type" value="Genomic_DNA"/>
</dbReference>
<dbReference type="PANTHER" id="PTHR24098:SF0">
    <property type="entry name" value="OUTER SEGMENT 5"/>
    <property type="match status" value="1"/>
</dbReference>
<reference evidence="9" key="3">
    <citation type="submission" date="2015-06" db="UniProtKB">
        <authorList>
            <consortium name="EnsemblMetazoa"/>
        </authorList>
    </citation>
    <scope>IDENTIFICATION</scope>
</reference>
<dbReference type="InterPro" id="IPR001680">
    <property type="entry name" value="WD40_rpt"/>
</dbReference>
<accession>T1EMK9</accession>
<comment type="subcellular location">
    <subcellularLocation>
        <location evidence="1">Cell projection</location>
        <location evidence="1">Cilium</location>
    </subcellularLocation>
</comment>
<dbReference type="PROSITE" id="PS50294">
    <property type="entry name" value="WD_REPEATS_REGION"/>
    <property type="match status" value="2"/>
</dbReference>
<proteinExistence type="predicted"/>
<dbReference type="EnsemblMetazoa" id="HelroT158228">
    <property type="protein sequence ID" value="HelroP158228"/>
    <property type="gene ID" value="HelroG158228"/>
</dbReference>
<gene>
    <name evidence="9" type="primary">20197809</name>
    <name evidence="8" type="ORF">HELRODRAFT_158228</name>
</gene>
<dbReference type="OMA" id="WDAQGAN"/>
<dbReference type="GO" id="GO:0005929">
    <property type="term" value="C:cilium"/>
    <property type="evidence" value="ECO:0000318"/>
    <property type="project" value="GO_Central"/>
</dbReference>
<feature type="domain" description="IFT80/172/WDR35 TPR" evidence="7">
    <location>
        <begin position="608"/>
        <end position="753"/>
    </location>
</feature>
<dbReference type="eggNOG" id="KOG1524">
    <property type="taxonomic scope" value="Eukaryota"/>
</dbReference>
<dbReference type="FunCoup" id="T1EMK9">
    <property type="interactions" value="147"/>
</dbReference>
<dbReference type="Gene3D" id="1.25.40.470">
    <property type="match status" value="1"/>
</dbReference>
<dbReference type="Pfam" id="PF23335">
    <property type="entry name" value="Beta-prop_IFT80_2nd"/>
    <property type="match status" value="1"/>
</dbReference>
<evidence type="ECO:0000256" key="2">
    <source>
        <dbReference type="ARBA" id="ARBA00023069"/>
    </source>
</evidence>
<dbReference type="HOGENOM" id="CLU_024638_1_0_1"/>
<evidence type="ECO:0000313" key="10">
    <source>
        <dbReference type="Proteomes" id="UP000015101"/>
    </source>
</evidence>
<dbReference type="FunFam" id="1.25.40.470:FF:000007">
    <property type="entry name" value="Intraflagellar transport 80 homolog (Chlamydomonas)"/>
    <property type="match status" value="1"/>
</dbReference>
<evidence type="ECO:0000313" key="9">
    <source>
        <dbReference type="EnsemblMetazoa" id="HelroP158228"/>
    </source>
</evidence>
<sequence length="755" mass="84938">MKLKIVLKKSSKNFDLVGCVCWCGPDEVYSAGDNHEITKWNLATGEHSLVAKLPDDFYPTDIKCAYKSANTKQQSNSNDVLAIGSTDGRLMLMSRNGRVEKLVEAHLGAIPSLNWNHEGTDLITGGEDGQLKIWSRSGMLRSTLRQSSCAVHSVAWSSSCDHVLYASDRQLTIKPIQTNVKNLNWKAHEGLILCVDWNHTNNLIISGAEDCKYKIWDSYGRIIYTSSSHEHPITSLSWSPSGHLFVVGAFNLIRLCDKLGWSHSLDKPSSGSLYNLCWSRDGTQVVGGAGGGAVLFARLSDWVHEWQNLEIQVSGAKAIQVRNISNDARDHLEVKDRIINTSIRYKYLIVVTSSKCYVYSVNNWHTPAVEFELKECIVSMIQQSHRYFMLLNSSSINIFSYDGRLVSSPKSTSLNLDPYNRHAVVISDDVLVIRDKLDEKTVYVFETVTGKMTEVMELGLEMSGKASDRKMTVVDRNRDLHIIVVRGAGSPRRVVKVGRVVESLCWHDDRSMFACISESQVIVFVCPSAGFIDRSLMEKAVIVRDASEYGKNPQIQSFHGNNVQLKRGNGSMVSCHVTPYAGMLLECVEASKWEEAVKLCRFVNTEAMWACLAALATNQKNLNTAEVAYAALNEPEKVKFLQHIKQETRKEVQSSELALFSNNVHQAEGILIQSGLIFRAIMLNVNLFQWERALELSLKHKTHIDTVIGHRQQYLNKFGKKETNKYFIQNSEGVKVNWETIKAKMQAEYQNEKSQ</sequence>
<feature type="repeat" description="WD" evidence="4">
    <location>
        <begin position="103"/>
        <end position="135"/>
    </location>
</feature>
<dbReference type="InterPro" id="IPR036322">
    <property type="entry name" value="WD40_repeat_dom_sf"/>
</dbReference>
<dbReference type="OrthoDB" id="408728at2759"/>
<dbReference type="RefSeq" id="XP_009012135.1">
    <property type="nucleotide sequence ID" value="XM_009013887.1"/>
</dbReference>
<evidence type="ECO:0000259" key="5">
    <source>
        <dbReference type="Pfam" id="PF12894"/>
    </source>
</evidence>
<keyword evidence="4" id="KW-0853">WD repeat</keyword>
<dbReference type="InterPro" id="IPR015943">
    <property type="entry name" value="WD40/YVTN_repeat-like_dom_sf"/>
</dbReference>
<evidence type="ECO:0000259" key="6">
    <source>
        <dbReference type="Pfam" id="PF23335"/>
    </source>
</evidence>
<dbReference type="GO" id="GO:0060271">
    <property type="term" value="P:cilium assembly"/>
    <property type="evidence" value="ECO:0000318"/>
    <property type="project" value="GO_Central"/>
</dbReference>
<dbReference type="FunFam" id="2.130.10.10:FF:001115">
    <property type="entry name" value="Intraflagellar transport 80 homolog (Chlamydomonas)"/>
    <property type="match status" value="1"/>
</dbReference>
<dbReference type="SUPFAM" id="SSF50978">
    <property type="entry name" value="WD40 repeat-like"/>
    <property type="match status" value="2"/>
</dbReference>
<keyword evidence="10" id="KW-1185">Reference proteome</keyword>
<evidence type="ECO:0000256" key="3">
    <source>
        <dbReference type="ARBA" id="ARBA00023273"/>
    </source>
</evidence>
<dbReference type="STRING" id="6412.T1EMK9"/>
<keyword evidence="2" id="KW-0969">Cilium</keyword>
<dbReference type="GeneID" id="20197809"/>
<evidence type="ECO:0000256" key="4">
    <source>
        <dbReference type="PROSITE-ProRule" id="PRU00221"/>
    </source>
</evidence>
<organism evidence="9 10">
    <name type="scientific">Helobdella robusta</name>
    <name type="common">Californian leech</name>
    <dbReference type="NCBI Taxonomy" id="6412"/>
    <lineage>
        <taxon>Eukaryota</taxon>
        <taxon>Metazoa</taxon>
        <taxon>Spiralia</taxon>
        <taxon>Lophotrochozoa</taxon>
        <taxon>Annelida</taxon>
        <taxon>Clitellata</taxon>
        <taxon>Hirudinea</taxon>
        <taxon>Rhynchobdellida</taxon>
        <taxon>Glossiphoniidae</taxon>
        <taxon>Helobdella</taxon>
    </lineage>
</organism>
<dbReference type="PROSITE" id="PS50082">
    <property type="entry name" value="WD_REPEATS_2"/>
    <property type="match status" value="2"/>
</dbReference>
<dbReference type="InterPro" id="IPR056157">
    <property type="entry name" value="TPR_IFT80_172_dom"/>
</dbReference>
<protein>
    <recommendedName>
        <fullName evidence="11">Intraflagellar transport protein 80 homolog</fullName>
    </recommendedName>
</protein>
<dbReference type="Pfam" id="PF00400">
    <property type="entry name" value="WD40"/>
    <property type="match status" value="2"/>
</dbReference>
<dbReference type="SMART" id="SM00320">
    <property type="entry name" value="WD40"/>
    <property type="match status" value="7"/>
</dbReference>
<dbReference type="InterPro" id="IPR024977">
    <property type="entry name" value="Apc4-like_WD40_dom"/>
</dbReference>
<evidence type="ECO:0008006" key="11">
    <source>
        <dbReference type="Google" id="ProtNLM"/>
    </source>
</evidence>
<reference evidence="10" key="1">
    <citation type="submission" date="2012-12" db="EMBL/GenBank/DDBJ databases">
        <authorList>
            <person name="Hellsten U."/>
            <person name="Grimwood J."/>
            <person name="Chapman J.A."/>
            <person name="Shapiro H."/>
            <person name="Aerts A."/>
            <person name="Otillar R.P."/>
            <person name="Terry A.Y."/>
            <person name="Boore J.L."/>
            <person name="Simakov O."/>
            <person name="Marletaz F."/>
            <person name="Cho S.-J."/>
            <person name="Edsinger-Gonzales E."/>
            <person name="Havlak P."/>
            <person name="Kuo D.-H."/>
            <person name="Larsson T."/>
            <person name="Lv J."/>
            <person name="Arendt D."/>
            <person name="Savage R."/>
            <person name="Osoegawa K."/>
            <person name="de Jong P."/>
            <person name="Lindberg D.R."/>
            <person name="Seaver E.C."/>
            <person name="Weisblat D.A."/>
            <person name="Putnam N.H."/>
            <person name="Grigoriev I.V."/>
            <person name="Rokhsar D.S."/>
        </authorList>
    </citation>
    <scope>NUCLEOTIDE SEQUENCE</scope>
</reference>